<evidence type="ECO:0000313" key="2">
    <source>
        <dbReference type="EMBL" id="SVD11558.1"/>
    </source>
</evidence>
<dbReference type="EMBL" id="UINC01130470">
    <property type="protein sequence ID" value="SVD11558.1"/>
    <property type="molecule type" value="Genomic_DNA"/>
</dbReference>
<reference evidence="2" key="1">
    <citation type="submission" date="2018-05" db="EMBL/GenBank/DDBJ databases">
        <authorList>
            <person name="Lanie J.A."/>
            <person name="Ng W.-L."/>
            <person name="Kazmierczak K.M."/>
            <person name="Andrzejewski T.M."/>
            <person name="Davidsen T.M."/>
            <person name="Wayne K.J."/>
            <person name="Tettelin H."/>
            <person name="Glass J.I."/>
            <person name="Rusch D."/>
            <person name="Podicherti R."/>
            <person name="Tsui H.-C.T."/>
            <person name="Winkler M.E."/>
        </authorList>
    </citation>
    <scope>NUCLEOTIDE SEQUENCE</scope>
</reference>
<accession>A0A382SQW0</accession>
<gene>
    <name evidence="2" type="ORF">METZ01_LOCUS364412</name>
</gene>
<keyword evidence="1" id="KW-0812">Transmembrane</keyword>
<sequence length="149" mass="16517">MRILVALAAGLGIFWAATYLHEGFHWIFTVPFGGSLNLWHWTPPGWLDVNLAPKPWGTIAPYIGGIGASASLSLLLALVIRHSSRTWDPFWRWFGLPLAFGVSAEAFAGISEGAIIEFYRTGLFYLSMSVFSTLGVIVYLRFVLIPRDS</sequence>
<keyword evidence="1" id="KW-0472">Membrane</keyword>
<evidence type="ECO:0000256" key="1">
    <source>
        <dbReference type="SAM" id="Phobius"/>
    </source>
</evidence>
<organism evidence="2">
    <name type="scientific">marine metagenome</name>
    <dbReference type="NCBI Taxonomy" id="408172"/>
    <lineage>
        <taxon>unclassified sequences</taxon>
        <taxon>metagenomes</taxon>
        <taxon>ecological metagenomes</taxon>
    </lineage>
</organism>
<dbReference type="AlphaFoldDB" id="A0A382SQW0"/>
<feature type="transmembrane region" description="Helical" evidence="1">
    <location>
        <begin position="90"/>
        <end position="110"/>
    </location>
</feature>
<feature type="transmembrane region" description="Helical" evidence="1">
    <location>
        <begin position="122"/>
        <end position="144"/>
    </location>
</feature>
<keyword evidence="1" id="KW-1133">Transmembrane helix</keyword>
<protein>
    <submittedName>
        <fullName evidence="2">Uncharacterized protein</fullName>
    </submittedName>
</protein>
<name>A0A382SQW0_9ZZZZ</name>
<proteinExistence type="predicted"/>
<feature type="transmembrane region" description="Helical" evidence="1">
    <location>
        <begin position="59"/>
        <end position="78"/>
    </location>
</feature>